<dbReference type="AlphaFoldDB" id="A0A448MK53"/>
<gene>
    <name evidence="1" type="ORF">NCTC8284_00561</name>
</gene>
<organism evidence="1 2">
    <name type="scientific">Rodentibacter pneumotropicus</name>
    <dbReference type="NCBI Taxonomy" id="758"/>
    <lineage>
        <taxon>Bacteria</taxon>
        <taxon>Pseudomonadati</taxon>
        <taxon>Pseudomonadota</taxon>
        <taxon>Gammaproteobacteria</taxon>
        <taxon>Pasteurellales</taxon>
        <taxon>Pasteurellaceae</taxon>
        <taxon>Rodentibacter</taxon>
    </lineage>
</organism>
<reference evidence="1 2" key="1">
    <citation type="submission" date="2018-12" db="EMBL/GenBank/DDBJ databases">
        <authorList>
            <consortium name="Pathogen Informatics"/>
        </authorList>
    </citation>
    <scope>NUCLEOTIDE SEQUENCE [LARGE SCALE GENOMIC DNA]</scope>
    <source>
        <strain evidence="1 2">NCTC8284</strain>
    </source>
</reference>
<dbReference type="Proteomes" id="UP000278733">
    <property type="component" value="Chromosome"/>
</dbReference>
<dbReference type="EMBL" id="LR134405">
    <property type="protein sequence ID" value="VEH65416.1"/>
    <property type="molecule type" value="Genomic_DNA"/>
</dbReference>
<sequence length="38" mass="4210">MASLFSAYSVTGQGTQSSYPTKEQFDTFKNTIFKGEIV</sequence>
<proteinExistence type="predicted"/>
<evidence type="ECO:0000313" key="1">
    <source>
        <dbReference type="EMBL" id="VEH65416.1"/>
    </source>
</evidence>
<name>A0A448MK53_9PAST</name>
<accession>A0A448MK53</accession>
<dbReference type="KEGG" id="rpne:NCTC8284_00561"/>
<evidence type="ECO:0000313" key="2">
    <source>
        <dbReference type="Proteomes" id="UP000278733"/>
    </source>
</evidence>
<protein>
    <submittedName>
        <fullName evidence="1">Uncharacterized protein</fullName>
    </submittedName>
</protein>